<dbReference type="PANTHER" id="PTHR33375">
    <property type="entry name" value="CHROMOSOME-PARTITIONING PROTEIN PARB-RELATED"/>
    <property type="match status" value="1"/>
</dbReference>
<dbReference type="AlphaFoldDB" id="A0A0F9HYZ4"/>
<feature type="domain" description="ParB-like N-terminal" evidence="1">
    <location>
        <begin position="7"/>
        <end position="89"/>
    </location>
</feature>
<sequence>MVLRAPKELKFDPNQPRKDISEEAVKSLAQTYDSQNIINEPEIDENGKVITGELRIRASIKKNLKNIKCKLITGLTEVETFERQVIENLNHNDLNDKDKENAIRKLWESGSYKNKAELASRIGMTEKWVRFIIKLPEIRKNLGIKEVQNISPTSLIAIQSLTIDEQRKIVAKINSKQLKQGTELRELVVGIRKLPEDLKKAVLDVKKPIDLEAAKTIAVFPEEEQRGKFIREYQSLIRIKGEIAEDIKYHSEIIKGKRPRKKIIKDILQVKMEKLFKLKLSIFNQLSERYIDAIDNDEFKQKAFEILKEIFEFVKEELKKFDISTYQNVIEIKESE</sequence>
<reference evidence="2" key="1">
    <citation type="journal article" date="2015" name="Nature">
        <title>Complex archaea that bridge the gap between prokaryotes and eukaryotes.</title>
        <authorList>
            <person name="Spang A."/>
            <person name="Saw J.H."/>
            <person name="Jorgensen S.L."/>
            <person name="Zaremba-Niedzwiedzka K."/>
            <person name="Martijn J."/>
            <person name="Lind A.E."/>
            <person name="van Eijk R."/>
            <person name="Schleper C."/>
            <person name="Guy L."/>
            <person name="Ettema T.J."/>
        </authorList>
    </citation>
    <scope>NUCLEOTIDE SEQUENCE</scope>
</reference>
<name>A0A0F9HYZ4_9ZZZZ</name>
<evidence type="ECO:0000259" key="1">
    <source>
        <dbReference type="Pfam" id="PF02195"/>
    </source>
</evidence>
<dbReference type="InterPro" id="IPR036086">
    <property type="entry name" value="ParB/Sulfiredoxin_sf"/>
</dbReference>
<dbReference type="InterPro" id="IPR003115">
    <property type="entry name" value="ParB_N"/>
</dbReference>
<dbReference type="SUPFAM" id="SSF109709">
    <property type="entry name" value="KorB DNA-binding domain-like"/>
    <property type="match status" value="1"/>
</dbReference>
<proteinExistence type="predicted"/>
<dbReference type="EMBL" id="LAZR01020984">
    <property type="protein sequence ID" value="KKL86895.1"/>
    <property type="molecule type" value="Genomic_DNA"/>
</dbReference>
<accession>A0A0F9HYZ4</accession>
<dbReference type="GO" id="GO:0007059">
    <property type="term" value="P:chromosome segregation"/>
    <property type="evidence" value="ECO:0007669"/>
    <property type="project" value="TreeGrafter"/>
</dbReference>
<dbReference type="Pfam" id="PF02195">
    <property type="entry name" value="ParB_N"/>
    <property type="match status" value="1"/>
</dbReference>
<dbReference type="GO" id="GO:0005694">
    <property type="term" value="C:chromosome"/>
    <property type="evidence" value="ECO:0007669"/>
    <property type="project" value="TreeGrafter"/>
</dbReference>
<organism evidence="2">
    <name type="scientific">marine sediment metagenome</name>
    <dbReference type="NCBI Taxonomy" id="412755"/>
    <lineage>
        <taxon>unclassified sequences</taxon>
        <taxon>metagenomes</taxon>
        <taxon>ecological metagenomes</taxon>
    </lineage>
</organism>
<evidence type="ECO:0000313" key="2">
    <source>
        <dbReference type="EMBL" id="KKL86895.1"/>
    </source>
</evidence>
<comment type="caution">
    <text evidence="2">The sequence shown here is derived from an EMBL/GenBank/DDBJ whole genome shotgun (WGS) entry which is preliminary data.</text>
</comment>
<dbReference type="InterPro" id="IPR050336">
    <property type="entry name" value="Chromosome_partition/occlusion"/>
</dbReference>
<protein>
    <recommendedName>
        <fullName evidence="1">ParB-like N-terminal domain-containing protein</fullName>
    </recommendedName>
</protein>
<dbReference type="Gene3D" id="1.10.10.730">
    <property type="entry name" value="KorB DNA-binding domain"/>
    <property type="match status" value="1"/>
</dbReference>
<dbReference type="PANTHER" id="PTHR33375:SF1">
    <property type="entry name" value="CHROMOSOME-PARTITIONING PROTEIN PARB-RELATED"/>
    <property type="match status" value="1"/>
</dbReference>
<dbReference type="SUPFAM" id="SSF110849">
    <property type="entry name" value="ParB/Sulfiredoxin"/>
    <property type="match status" value="1"/>
</dbReference>
<gene>
    <name evidence="2" type="ORF">LCGC14_1940170</name>
</gene>
<dbReference type="Gene3D" id="3.90.1530.10">
    <property type="entry name" value="Conserved hypothetical protein from pyrococcus furiosus pfu- 392566-001, ParB domain"/>
    <property type="match status" value="1"/>
</dbReference>
<dbReference type="InterPro" id="IPR042075">
    <property type="entry name" value="KorB_DNA-db"/>
</dbReference>